<feature type="compositionally biased region" description="Polar residues" evidence="1">
    <location>
        <begin position="266"/>
        <end position="275"/>
    </location>
</feature>
<dbReference type="EMBL" id="JBAWTH010000171">
    <property type="protein sequence ID" value="KAL2273829.1"/>
    <property type="molecule type" value="Genomic_DNA"/>
</dbReference>
<evidence type="ECO:0000313" key="3">
    <source>
        <dbReference type="Proteomes" id="UP001600888"/>
    </source>
</evidence>
<feature type="region of interest" description="Disordered" evidence="1">
    <location>
        <begin position="35"/>
        <end position="61"/>
    </location>
</feature>
<evidence type="ECO:0000313" key="2">
    <source>
        <dbReference type="EMBL" id="KAL2273829.1"/>
    </source>
</evidence>
<gene>
    <name evidence="2" type="ORF">FJTKL_04018</name>
</gene>
<feature type="region of interest" description="Disordered" evidence="1">
    <location>
        <begin position="251"/>
        <end position="275"/>
    </location>
</feature>
<feature type="region of interest" description="Disordered" evidence="1">
    <location>
        <begin position="540"/>
        <end position="562"/>
    </location>
</feature>
<comment type="caution">
    <text evidence="2">The sequence shown here is derived from an EMBL/GenBank/DDBJ whole genome shotgun (WGS) entry which is preliminary data.</text>
</comment>
<proteinExistence type="predicted"/>
<dbReference type="Proteomes" id="UP001600888">
    <property type="component" value="Unassembled WGS sequence"/>
</dbReference>
<sequence length="562" mass="61967">MYLQLLAALRLRSIPAVAGSARQAVFASKSPLAQHQRGLPAAGPSRRHYHGPSWHNGGPVPSSSPLRRAVLVAISAGVVLSGYLIQRNGLPTLGLSLQPQDHDAVDLREHWADITRGLPDECRNALWEAMLHSCDPDPYPTNAAYHLVQGMSHLGDVYDESWDTLLYEVFTFVVGAFSMHRGDWPAACAIVHRVCAHLERRAEANGSELADRGGATVASARDAALRESRKTFLEKVVGFKHGTCRLYEQPSGTAIQQGDDVEPSDGTRQQGKASASRGNDVLAYAATTDLLAQAADLVIEQLPPSREYASNPEAIDFLDWHRRASVFIDAAFVKQKEEDHVRAAHYFMQCVYQVPENTIATPFNAAYFFNALADCFACAFLQRVSDKNGHGQERRELIGQEARDEYLRMAFHLGLEQLQSSRPLELLGYALHWSRLAVREAKEFARGPSGLETADPEKLEDQISPEQQQEEGKFLFGPPDGSAPDPPLFLALCSWMRCAVLSLAGRNVDALETAHLALDSATRSEDHELVARLRRLVSDVEEDVVEEEGEDEDEEGEGEAED</sequence>
<reference evidence="2 3" key="1">
    <citation type="submission" date="2024-03" db="EMBL/GenBank/DDBJ databases">
        <title>A high-quality draft genome sequence of Diaporthe vaccinii, a causative agent of upright dieback and viscid rot disease in cranberry plants.</title>
        <authorList>
            <person name="Sarrasin M."/>
            <person name="Lang B.F."/>
            <person name="Burger G."/>
        </authorList>
    </citation>
    <scope>NUCLEOTIDE SEQUENCE [LARGE SCALE GENOMIC DNA]</scope>
    <source>
        <strain evidence="2 3">IS7</strain>
    </source>
</reference>
<accession>A0ABR4DUJ4</accession>
<keyword evidence="3" id="KW-1185">Reference proteome</keyword>
<protein>
    <submittedName>
        <fullName evidence="2">Uncharacterized protein</fullName>
    </submittedName>
</protein>
<name>A0ABR4DUJ4_9PEZI</name>
<organism evidence="2 3">
    <name type="scientific">Diaporthe vaccinii</name>
    <dbReference type="NCBI Taxonomy" id="105482"/>
    <lineage>
        <taxon>Eukaryota</taxon>
        <taxon>Fungi</taxon>
        <taxon>Dikarya</taxon>
        <taxon>Ascomycota</taxon>
        <taxon>Pezizomycotina</taxon>
        <taxon>Sordariomycetes</taxon>
        <taxon>Sordariomycetidae</taxon>
        <taxon>Diaporthales</taxon>
        <taxon>Diaporthaceae</taxon>
        <taxon>Diaporthe</taxon>
        <taxon>Diaporthe eres species complex</taxon>
    </lineage>
</organism>
<evidence type="ECO:0000256" key="1">
    <source>
        <dbReference type="SAM" id="MobiDB-lite"/>
    </source>
</evidence>
<feature type="region of interest" description="Disordered" evidence="1">
    <location>
        <begin position="446"/>
        <end position="465"/>
    </location>
</feature>